<evidence type="ECO:0000259" key="7">
    <source>
        <dbReference type="PROSITE" id="PS50850"/>
    </source>
</evidence>
<dbReference type="InterPro" id="IPR011701">
    <property type="entry name" value="MFS"/>
</dbReference>
<feature type="transmembrane region" description="Helical" evidence="6">
    <location>
        <begin position="95"/>
        <end position="116"/>
    </location>
</feature>
<evidence type="ECO:0000256" key="5">
    <source>
        <dbReference type="ARBA" id="ARBA00023136"/>
    </source>
</evidence>
<feature type="transmembrane region" description="Helical" evidence="6">
    <location>
        <begin position="7"/>
        <end position="30"/>
    </location>
</feature>
<keyword evidence="3 6" id="KW-0812">Transmembrane</keyword>
<dbReference type="InterPro" id="IPR050189">
    <property type="entry name" value="MFS_Efflux_Transporters"/>
</dbReference>
<gene>
    <name evidence="8" type="ORF">FJA49_01470</name>
</gene>
<reference evidence="8 9" key="1">
    <citation type="submission" date="2019-06" db="EMBL/GenBank/DDBJ databases">
        <title>Flavobacterium sp. MaA-Y11 from geoumgang.</title>
        <authorList>
            <person name="Jeong S."/>
        </authorList>
    </citation>
    <scope>NUCLEOTIDE SEQUENCE [LARGE SCALE GENOMIC DNA]</scope>
    <source>
        <strain evidence="8 9">MaA-Y11</strain>
    </source>
</reference>
<dbReference type="GO" id="GO:0005886">
    <property type="term" value="C:plasma membrane"/>
    <property type="evidence" value="ECO:0007669"/>
    <property type="project" value="UniProtKB-SubCell"/>
</dbReference>
<name>A0A501QMF6_9FLAO</name>
<accession>A0A501QMF6</accession>
<evidence type="ECO:0000256" key="2">
    <source>
        <dbReference type="ARBA" id="ARBA00022475"/>
    </source>
</evidence>
<feature type="transmembrane region" description="Helical" evidence="6">
    <location>
        <begin position="269"/>
        <end position="285"/>
    </location>
</feature>
<feature type="transmembrane region" description="Helical" evidence="6">
    <location>
        <begin position="237"/>
        <end position="257"/>
    </location>
</feature>
<feature type="transmembrane region" description="Helical" evidence="6">
    <location>
        <begin position="70"/>
        <end position="89"/>
    </location>
</feature>
<dbReference type="GO" id="GO:0022857">
    <property type="term" value="F:transmembrane transporter activity"/>
    <property type="evidence" value="ECO:0007669"/>
    <property type="project" value="InterPro"/>
</dbReference>
<feature type="transmembrane region" description="Helical" evidence="6">
    <location>
        <begin position="128"/>
        <end position="150"/>
    </location>
</feature>
<evidence type="ECO:0000313" key="9">
    <source>
        <dbReference type="Proteomes" id="UP000319175"/>
    </source>
</evidence>
<evidence type="ECO:0000256" key="4">
    <source>
        <dbReference type="ARBA" id="ARBA00022989"/>
    </source>
</evidence>
<feature type="transmembrane region" description="Helical" evidence="6">
    <location>
        <begin position="201"/>
        <end position="222"/>
    </location>
</feature>
<dbReference type="PANTHER" id="PTHR43124:SF3">
    <property type="entry name" value="CHLORAMPHENICOL EFFLUX PUMP RV0191"/>
    <property type="match status" value="1"/>
</dbReference>
<evidence type="ECO:0000256" key="1">
    <source>
        <dbReference type="ARBA" id="ARBA00004651"/>
    </source>
</evidence>
<dbReference type="InterPro" id="IPR036259">
    <property type="entry name" value="MFS_trans_sf"/>
</dbReference>
<feature type="transmembrane region" description="Helical" evidence="6">
    <location>
        <begin position="42"/>
        <end position="63"/>
    </location>
</feature>
<feature type="transmembrane region" description="Helical" evidence="6">
    <location>
        <begin position="291"/>
        <end position="311"/>
    </location>
</feature>
<feature type="transmembrane region" description="Helical" evidence="6">
    <location>
        <begin position="332"/>
        <end position="351"/>
    </location>
</feature>
<keyword evidence="5 6" id="KW-0472">Membrane</keyword>
<proteinExistence type="predicted"/>
<keyword evidence="2" id="KW-1003">Cell membrane</keyword>
<dbReference type="Pfam" id="PF07690">
    <property type="entry name" value="MFS_1"/>
    <property type="match status" value="1"/>
</dbReference>
<keyword evidence="4 6" id="KW-1133">Transmembrane helix</keyword>
<feature type="transmembrane region" description="Helical" evidence="6">
    <location>
        <begin position="357"/>
        <end position="375"/>
    </location>
</feature>
<dbReference type="AlphaFoldDB" id="A0A501QMF6"/>
<reference evidence="8 9" key="2">
    <citation type="submission" date="2019-06" db="EMBL/GenBank/DDBJ databases">
        <authorList>
            <person name="Seo Y."/>
        </authorList>
    </citation>
    <scope>NUCLEOTIDE SEQUENCE [LARGE SCALE GENOMIC DNA]</scope>
    <source>
        <strain evidence="8 9">MaA-Y11</strain>
    </source>
</reference>
<dbReference type="Gene3D" id="1.20.1250.20">
    <property type="entry name" value="MFS general substrate transporter like domains"/>
    <property type="match status" value="1"/>
</dbReference>
<comment type="caution">
    <text evidence="8">The sequence shown here is derived from an EMBL/GenBank/DDBJ whole genome shotgun (WGS) entry which is preliminary data.</text>
</comment>
<evidence type="ECO:0000256" key="6">
    <source>
        <dbReference type="SAM" id="Phobius"/>
    </source>
</evidence>
<dbReference type="OrthoDB" id="199773at2"/>
<evidence type="ECO:0000256" key="3">
    <source>
        <dbReference type="ARBA" id="ARBA00022692"/>
    </source>
</evidence>
<organism evidence="8 9">
    <name type="scientific">Flavobacterium microcysteis</name>
    <dbReference type="NCBI Taxonomy" id="2596891"/>
    <lineage>
        <taxon>Bacteria</taxon>
        <taxon>Pseudomonadati</taxon>
        <taxon>Bacteroidota</taxon>
        <taxon>Flavobacteriia</taxon>
        <taxon>Flavobacteriales</taxon>
        <taxon>Flavobacteriaceae</taxon>
        <taxon>Flavobacterium</taxon>
    </lineage>
</organism>
<dbReference type="InterPro" id="IPR020846">
    <property type="entry name" value="MFS_dom"/>
</dbReference>
<dbReference type="EMBL" id="VFJE01000048">
    <property type="protein sequence ID" value="TPD73385.1"/>
    <property type="molecule type" value="Genomic_DNA"/>
</dbReference>
<keyword evidence="9" id="KW-1185">Reference proteome</keyword>
<sequence length="405" mass="43694">MNKSIYIMALGAFGIITTEFGVIGILPTLAKEFQVSIDTAGWLLSAFALTVAVAGPFTTMLTAKINRKTIMCAVLATFVLSNLLSAISPNFTMLMIARIVPAFLHPVFWAVSMSAAAKQAGPKDAPKAISVVMAGLSVATVLGVPITTYMADLFDWRASFILAGVINLVAFVALAVFVPSMPVEEKPSAENQVKVLDKPQVWFKLFTSLIIVAGMFATYGYLAEFMDKISHMNGTEISIMLLVFGITGIVGNWLMGIALSKNVMLTNRLFLLSLIGIHLLAYQFGGAFVPMVIILSIWGFIHTGGFLAANIHIINGVPEQALESVNGLMPSFFNAGITLGTLLGGFVIAHYGVHEVIWLSVPLLLLAFGFTFITLEKKRKVVVEAIEIEELIEEEAEPVKVVSCE</sequence>
<protein>
    <submittedName>
        <fullName evidence="8">MFS transporter</fullName>
    </submittedName>
</protein>
<feature type="transmembrane region" description="Helical" evidence="6">
    <location>
        <begin position="156"/>
        <end position="180"/>
    </location>
</feature>
<evidence type="ECO:0000313" key="8">
    <source>
        <dbReference type="EMBL" id="TPD73385.1"/>
    </source>
</evidence>
<feature type="domain" description="Major facilitator superfamily (MFS) profile" evidence="7">
    <location>
        <begin position="4"/>
        <end position="379"/>
    </location>
</feature>
<comment type="subcellular location">
    <subcellularLocation>
        <location evidence="1">Cell membrane</location>
        <topology evidence="1">Multi-pass membrane protein</topology>
    </subcellularLocation>
</comment>
<dbReference type="PANTHER" id="PTHR43124">
    <property type="entry name" value="PURINE EFFLUX PUMP PBUE"/>
    <property type="match status" value="1"/>
</dbReference>
<dbReference type="RefSeq" id="WP_139998102.1">
    <property type="nucleotide sequence ID" value="NZ_VFJE01000048.1"/>
</dbReference>
<dbReference type="PROSITE" id="PS50850">
    <property type="entry name" value="MFS"/>
    <property type="match status" value="1"/>
</dbReference>
<dbReference type="SUPFAM" id="SSF103473">
    <property type="entry name" value="MFS general substrate transporter"/>
    <property type="match status" value="1"/>
</dbReference>
<dbReference type="CDD" id="cd17324">
    <property type="entry name" value="MFS_NepI_like"/>
    <property type="match status" value="1"/>
</dbReference>
<dbReference type="Proteomes" id="UP000319175">
    <property type="component" value="Unassembled WGS sequence"/>
</dbReference>